<feature type="transmembrane region" description="Helical" evidence="4">
    <location>
        <begin position="6"/>
        <end position="27"/>
    </location>
</feature>
<evidence type="ECO:0000256" key="3">
    <source>
        <dbReference type="ARBA" id="ARBA00023277"/>
    </source>
</evidence>
<evidence type="ECO:0000256" key="1">
    <source>
        <dbReference type="ARBA" id="ARBA00022679"/>
    </source>
</evidence>
<dbReference type="EMBL" id="KN839844">
    <property type="protein sequence ID" value="KIJ65219.1"/>
    <property type="molecule type" value="Genomic_DNA"/>
</dbReference>
<keyword evidence="1" id="KW-0808">Transferase</keyword>
<keyword evidence="4" id="KW-0812">Transmembrane</keyword>
<dbReference type="GO" id="GO:0006004">
    <property type="term" value="P:fucose metabolic process"/>
    <property type="evidence" value="ECO:0007669"/>
    <property type="project" value="UniProtKB-KW"/>
</dbReference>
<dbReference type="CDD" id="cd11296">
    <property type="entry name" value="O-FucT_like"/>
    <property type="match status" value="1"/>
</dbReference>
<evidence type="ECO:0000313" key="6">
    <source>
        <dbReference type="Proteomes" id="UP000053820"/>
    </source>
</evidence>
<keyword evidence="2" id="KW-0294">Fucose metabolism</keyword>
<dbReference type="Proteomes" id="UP000053820">
    <property type="component" value="Unassembled WGS sequence"/>
</dbReference>
<evidence type="ECO:0000313" key="5">
    <source>
        <dbReference type="EMBL" id="KIJ65219.1"/>
    </source>
</evidence>
<keyword evidence="4" id="KW-1133">Transmembrane helix</keyword>
<keyword evidence="6" id="KW-1185">Reference proteome</keyword>
<reference evidence="5 6" key="1">
    <citation type="submission" date="2014-04" db="EMBL/GenBank/DDBJ databases">
        <title>Evolutionary Origins and Diversification of the Mycorrhizal Mutualists.</title>
        <authorList>
            <consortium name="DOE Joint Genome Institute"/>
            <consortium name="Mycorrhizal Genomics Consortium"/>
            <person name="Kohler A."/>
            <person name="Kuo A."/>
            <person name="Nagy L.G."/>
            <person name="Floudas D."/>
            <person name="Copeland A."/>
            <person name="Barry K.W."/>
            <person name="Cichocki N."/>
            <person name="Veneault-Fourrey C."/>
            <person name="LaButti K."/>
            <person name="Lindquist E.A."/>
            <person name="Lipzen A."/>
            <person name="Lundell T."/>
            <person name="Morin E."/>
            <person name="Murat C."/>
            <person name="Riley R."/>
            <person name="Ohm R."/>
            <person name="Sun H."/>
            <person name="Tunlid A."/>
            <person name="Henrissat B."/>
            <person name="Grigoriev I.V."/>
            <person name="Hibbett D.S."/>
            <person name="Martin F."/>
        </authorList>
    </citation>
    <scope>NUCLEOTIDE SEQUENCE [LARGE SCALE GENOMIC DNA]</scope>
    <source>
        <strain evidence="5 6">MD-312</strain>
    </source>
</reference>
<dbReference type="Gene3D" id="3.40.50.11350">
    <property type="match status" value="1"/>
</dbReference>
<dbReference type="AlphaFoldDB" id="A0A0C9VHU4"/>
<dbReference type="OrthoDB" id="2559662at2759"/>
<keyword evidence="3" id="KW-0119">Carbohydrate metabolism</keyword>
<evidence type="ECO:0000256" key="2">
    <source>
        <dbReference type="ARBA" id="ARBA00023253"/>
    </source>
</evidence>
<dbReference type="HOGENOM" id="CLU_014826_0_0_1"/>
<evidence type="ECO:0000256" key="4">
    <source>
        <dbReference type="SAM" id="Phobius"/>
    </source>
</evidence>
<name>A0A0C9VHU4_9AGAM</name>
<accession>A0A0C9VHU4</accession>
<protein>
    <submittedName>
        <fullName evidence="5">Uncharacterized protein</fullName>
    </submittedName>
</protein>
<dbReference type="InterPro" id="IPR019378">
    <property type="entry name" value="GDP-Fuc_O-FucTrfase"/>
</dbReference>
<organism evidence="5 6">
    <name type="scientific">Hydnomerulius pinastri MD-312</name>
    <dbReference type="NCBI Taxonomy" id="994086"/>
    <lineage>
        <taxon>Eukaryota</taxon>
        <taxon>Fungi</taxon>
        <taxon>Dikarya</taxon>
        <taxon>Basidiomycota</taxon>
        <taxon>Agaricomycotina</taxon>
        <taxon>Agaricomycetes</taxon>
        <taxon>Agaricomycetidae</taxon>
        <taxon>Boletales</taxon>
        <taxon>Boletales incertae sedis</taxon>
        <taxon>Leucogyrophana</taxon>
    </lineage>
</organism>
<gene>
    <name evidence="5" type="ORF">HYDPIDRAFT_111127</name>
</gene>
<sequence>MSTGFLSYRVFNFLFLFAIAFLIIVAFPFNRSLVHTLLVDHRYPPLYPKYHQQELELPHYTTYEHSDVKYLWAPNHPHRVGWGNLMQDYVLSYALAYASNRSFVFDDYTWVDDGSEFSYFNGKLIPSQVPLTALLSGPMVGGELPPNDPTPLAVSKDFFHRVCPNPTVLQVSDVSGWTDADTVEFIMDKWVQKITSIDDPCLQFADTKEQIVDVVAYGQKERLLSFWPYMSKLPLLTHWAWSHLILDAFEANREVIFPPAVPSSPVQGSKNNRTEPFPGLFAIHVRRGDFKDHCHVLAHWNADWNAFNSFLQLPDKLDRSKDPRTSAENKQLYMDHCYPTMEQIVEKVKQVRAGSEEPLKYLYIMTNGPASWVKELKNALRDLGGWEHIGSSRDLNLTWEQKYVAQALDMLVAQKAQVLIGNGWSSLTSNVVMLRMTEGQPPESNRFW</sequence>
<proteinExistence type="predicted"/>
<dbReference type="Pfam" id="PF10250">
    <property type="entry name" value="O-FucT"/>
    <property type="match status" value="1"/>
</dbReference>
<dbReference type="GO" id="GO:0016740">
    <property type="term" value="F:transferase activity"/>
    <property type="evidence" value="ECO:0007669"/>
    <property type="project" value="UniProtKB-KW"/>
</dbReference>
<keyword evidence="4" id="KW-0472">Membrane</keyword>